<keyword evidence="3" id="KW-1185">Reference proteome</keyword>
<comment type="caution">
    <text evidence="2">The sequence shown here is derived from an EMBL/GenBank/DDBJ whole genome shotgun (WGS) entry which is preliminary data.</text>
</comment>
<dbReference type="EMBL" id="CAJVPJ010001965">
    <property type="protein sequence ID" value="CAG8609038.1"/>
    <property type="molecule type" value="Genomic_DNA"/>
</dbReference>
<dbReference type="OrthoDB" id="10031156at2759"/>
<evidence type="ECO:0000313" key="2">
    <source>
        <dbReference type="EMBL" id="CAG8609038.1"/>
    </source>
</evidence>
<accession>A0A9N9GKS6</accession>
<proteinExistence type="predicted"/>
<feature type="domain" description="Sacsin/Nov" evidence="1">
    <location>
        <begin position="25"/>
        <end position="234"/>
    </location>
</feature>
<dbReference type="InterPro" id="IPR058210">
    <property type="entry name" value="SACS/Nov_dom"/>
</dbReference>
<dbReference type="PANTHER" id="PTHR47839:SF1">
    <property type="entry name" value="DOMAIN PROTEIN, PUTATIVE (AFU_ORTHOLOGUE AFUA_6G04830)-RELATED"/>
    <property type="match status" value="1"/>
</dbReference>
<feature type="non-terminal residue" evidence="2">
    <location>
        <position position="1"/>
    </location>
</feature>
<dbReference type="NCBIfam" id="NF047352">
    <property type="entry name" value="P_loop_sacsin"/>
    <property type="match status" value="1"/>
</dbReference>
<dbReference type="Proteomes" id="UP000789572">
    <property type="component" value="Unassembled WGS sequence"/>
</dbReference>
<dbReference type="InterPro" id="IPR036890">
    <property type="entry name" value="HATPase_C_sf"/>
</dbReference>
<gene>
    <name evidence="2" type="ORF">POCULU_LOCUS7854</name>
</gene>
<dbReference type="InterPro" id="IPR022155">
    <property type="entry name" value="DUF3684"/>
</dbReference>
<dbReference type="SUPFAM" id="SSF55874">
    <property type="entry name" value="ATPase domain of HSP90 chaperone/DNA topoisomerase II/histidine kinase"/>
    <property type="match status" value="1"/>
</dbReference>
<dbReference type="PANTHER" id="PTHR47839">
    <property type="entry name" value="DOMAIN PROTEIN, PUTATIVE (AFU_ORTHOLOGUE AFUA_6G04830)-RELATED"/>
    <property type="match status" value="1"/>
</dbReference>
<reference evidence="2" key="1">
    <citation type="submission" date="2021-06" db="EMBL/GenBank/DDBJ databases">
        <authorList>
            <person name="Kallberg Y."/>
            <person name="Tangrot J."/>
            <person name="Rosling A."/>
        </authorList>
    </citation>
    <scope>NUCLEOTIDE SEQUENCE</scope>
    <source>
        <strain evidence="2">IA702</strain>
    </source>
</reference>
<protein>
    <submittedName>
        <fullName evidence="2">5403_t:CDS:1</fullName>
    </submittedName>
</protein>
<sequence>MSLDVLRKQVLSNEEEEKVEVNQRHLIDKVLARYSTKFVVFRELMQNADDAKSSKIEIFFETDGSTEADPNIKICTRILFKNNGFIFRPEDWDRLKKIAEGNPDQQKIGAFGVGFYSLFSVCEEPFIFSGDHGMGFYWRNCQLHAKFGPIDNNNNQWTTFLMDLREPFQIPTFDEFGKFLATSMVFTENLREICVHTNNTRNLKLSKKIIDTSVMEVPKHLNTCSPRRIFYLKSINVRRVEVQVERLNITANSNTTFSCQMNNATIHLHVATGNLDVDVTETFSAEMERSIKKKPPTTTVIQLLFPEFEYGLSVIESRATEDVSKTFNNLLPYPEQGRIFIGFPTHQTTGHSSHLAARFIPTVERESIDLVDKTLAIYNEELLSTAGILTRVVYEEQMDQLSHFYTDSVSSRINPDGEEVHTARKLVQKKAARILNHFTFRSSTPNNYVGTIMERMFFSCSNKPLSVISSIGVRPIQSVRLPDAGMEGFIKVIPVIPKNVLNDCRTFFEKAKERRIIKEITLEDVLNLELQERILTETEMTALMQWWIGYCSKSQVSDIEKAQFLLQATTIVNDKVLALASFKHFLNSTLAAIDSDFPINTLPYTITKTLVKKSLENYFGNYRELPLLTWVEFIIKTPKMLQKLESDTAFAENFLGILGQSFKSLSTTDQEALHTLLNRRKIIPTKYGMFIPDQSYLSSVTVLPDLPTIYLKKPRRALEPFLTFLGVRKYVELQLIFDRLIAQGNWDHINLVKYLIPRVDDITPDEKEKLRTTAIWPCEDGRGIKKHLITDLYAPLPELKELDLPIIKWKKGLPDNLAEAKFLTSLGLRIYPPLNHILSLAAPPTETKLRCKALDYFLRHFKDYYATDYTHSVNTAFLPCADPTMYATPSNCFANPACSDMGFNVLRHDLRIYAAMLFVEQDPPKLELTDRLINKPPKNNMEARKTLEYLATQLGVFENADWEELSGANFIPITDDENHVVHTNPNSCLLESHDERYKGFFTYVDFGEKANLFLKSCGVHLSPSAEKLAWRLVHSSIESPSRMDKDGEHYKEFLYSIAIGLNTIRQKPKLISAMKQSPMFLGYKIVSSNGEDKTQSFDITTSQRIFISDSDIIQRMFDVLICPEEEYLERLYEHLGSMRLKQSVAISHESKGQAKISEQSAKLESLIRERIPLYLCTCSSRSSMSHDTSWVQNISVREVQEIRKTYLLIPTGESKTEQTSCYLCNDNDGSERTLLITGGQPEYSEIAANLDDAICIKPSMKHSLALASILTMPLDGLRKLGCPVDRIARKRQRTKTIAVDRGWRTSSIWRRTENRQTGIPIPSTPDDITTIEATIRKALKTFKPYPGTMIKSQTTIHRMDVDSSSYCDITTGHSLEFICRINQIEVYASKPVGYTNCASIRMHPDIKKFAKLLDELCSIFELSMSTVHIFYEIGKTQAFNRNGSLFFNLYFYEILHTTAKEKTAMINWFFTFCHEMAHHFEPLHNARHE</sequence>
<evidence type="ECO:0000313" key="3">
    <source>
        <dbReference type="Proteomes" id="UP000789572"/>
    </source>
</evidence>
<organism evidence="2 3">
    <name type="scientific">Paraglomus occultum</name>
    <dbReference type="NCBI Taxonomy" id="144539"/>
    <lineage>
        <taxon>Eukaryota</taxon>
        <taxon>Fungi</taxon>
        <taxon>Fungi incertae sedis</taxon>
        <taxon>Mucoromycota</taxon>
        <taxon>Glomeromycotina</taxon>
        <taxon>Glomeromycetes</taxon>
        <taxon>Paraglomerales</taxon>
        <taxon>Paraglomeraceae</taxon>
        <taxon>Paraglomus</taxon>
    </lineage>
</organism>
<dbReference type="Pfam" id="PF12449">
    <property type="entry name" value="DUF3684"/>
    <property type="match status" value="1"/>
</dbReference>
<dbReference type="Gene3D" id="3.30.565.10">
    <property type="entry name" value="Histidine kinase-like ATPase, C-terminal domain"/>
    <property type="match status" value="1"/>
</dbReference>
<name>A0A9N9GKS6_9GLOM</name>
<evidence type="ECO:0000259" key="1">
    <source>
        <dbReference type="Pfam" id="PF25794"/>
    </source>
</evidence>
<dbReference type="Pfam" id="PF25794">
    <property type="entry name" value="SACS"/>
    <property type="match status" value="1"/>
</dbReference>